<keyword evidence="1" id="KW-0732">Signal</keyword>
<comment type="caution">
    <text evidence="2">The sequence shown here is derived from an EMBL/GenBank/DDBJ whole genome shotgun (WGS) entry which is preliminary data.</text>
</comment>
<keyword evidence="3" id="KW-1185">Reference proteome</keyword>
<evidence type="ECO:0000313" key="2">
    <source>
        <dbReference type="EMBL" id="MFC2927075.1"/>
    </source>
</evidence>
<dbReference type="Pfam" id="PF09471">
    <property type="entry name" value="Peptidase_M64"/>
    <property type="match status" value="1"/>
</dbReference>
<name>A0ABV7A0B4_9PROT</name>
<proteinExistence type="predicted"/>
<evidence type="ECO:0000313" key="3">
    <source>
        <dbReference type="Proteomes" id="UP001595379"/>
    </source>
</evidence>
<dbReference type="Proteomes" id="UP001595379">
    <property type="component" value="Unassembled WGS sequence"/>
</dbReference>
<dbReference type="RefSeq" id="WP_343163066.1">
    <property type="nucleotide sequence ID" value="NZ_JBHRSV010000028.1"/>
</dbReference>
<organism evidence="2 3">
    <name type="scientific">Hyphobacterium vulgare</name>
    <dbReference type="NCBI Taxonomy" id="1736751"/>
    <lineage>
        <taxon>Bacteria</taxon>
        <taxon>Pseudomonadati</taxon>
        <taxon>Pseudomonadota</taxon>
        <taxon>Alphaproteobacteria</taxon>
        <taxon>Maricaulales</taxon>
        <taxon>Maricaulaceae</taxon>
        <taxon>Hyphobacterium</taxon>
    </lineage>
</organism>
<evidence type="ECO:0000256" key="1">
    <source>
        <dbReference type="SAM" id="SignalP"/>
    </source>
</evidence>
<protein>
    <submittedName>
        <fullName evidence="2">M64 family metallopeptidase</fullName>
    </submittedName>
</protein>
<feature type="chain" id="PRO_5045691091" evidence="1">
    <location>
        <begin position="21"/>
        <end position="651"/>
    </location>
</feature>
<accession>A0ABV7A0B4</accession>
<dbReference type="EMBL" id="JBHRSV010000028">
    <property type="protein sequence ID" value="MFC2927075.1"/>
    <property type="molecule type" value="Genomic_DNA"/>
</dbReference>
<sequence length="651" mass="68309">MIRALLAAGAALFGAASASAQTLVPIHLTGDPDTRINYVIMADGFTAGEMDAFRTAADGFRDFLLGGAPYVRYADHFNVYRLEIASNQSGVSRPGNPVDTALGSELGCFNIDRLLCANNQLANAALQAADPTISFHIRLIVVNTTDYGGGGGFYATTTLNQFAPSVFQHEIGHSFANLDDEYVDANICAQQPGLYGPPGEINTTAQSTREASPWSVWIDAATPVPTTGAADALPGMYQGGHYCPTEVWRPTFNSLMNSLNRPMEQINTEQFVRVFNRTAPGIDGANPAPGAVSMTRNGRIRFSVIPKTIDDQAYGVTWRVDGNVVQVPTAADDGIGFAADGSRYTFHGVNFAPGTYQVTATVRDVTELVRNDPASDLTHETSWTVTVEDRDTPSAVLGGAVLPFARSVTTGTAATAFASFINSGSTEATNCSITLQQGDGSASPAGFGYQATNPATNLPVGGMNPVFSIPAGQLATFVFSVDFAAATDSAEVFAVADCDNSDPAPRGSGVNSMIVSSSATAQPDIVSIAATITTPGVADMPSNGARTAVALSAINIGTAGDVTLRADLGAGNLPVEVEMCETNPATGVCLTARTPFVTVNFAQNQTRTFAVFLRAHGPVQFAPERFRTFFVFEDAGRVRRGGTNVAVRTVQ</sequence>
<reference evidence="3" key="1">
    <citation type="journal article" date="2019" name="Int. J. Syst. Evol. Microbiol.">
        <title>The Global Catalogue of Microorganisms (GCM) 10K type strain sequencing project: providing services to taxonomists for standard genome sequencing and annotation.</title>
        <authorList>
            <consortium name="The Broad Institute Genomics Platform"/>
            <consortium name="The Broad Institute Genome Sequencing Center for Infectious Disease"/>
            <person name="Wu L."/>
            <person name="Ma J."/>
        </authorList>
    </citation>
    <scope>NUCLEOTIDE SEQUENCE [LARGE SCALE GENOMIC DNA]</scope>
    <source>
        <strain evidence="3">KCTC 52487</strain>
    </source>
</reference>
<dbReference type="Gene3D" id="3.40.390.10">
    <property type="entry name" value="Collagenase (Catalytic Domain)"/>
    <property type="match status" value="1"/>
</dbReference>
<feature type="signal peptide" evidence="1">
    <location>
        <begin position="1"/>
        <end position="20"/>
    </location>
</feature>
<dbReference type="InterPro" id="IPR019026">
    <property type="entry name" value="Peptidase_M64_IgA"/>
</dbReference>
<dbReference type="InterPro" id="IPR024079">
    <property type="entry name" value="MetalloPept_cat_dom_sf"/>
</dbReference>
<gene>
    <name evidence="2" type="ORF">ACFOOR_13245</name>
</gene>